<proteinExistence type="predicted"/>
<dbReference type="InterPro" id="IPR011761">
    <property type="entry name" value="ATP-grasp"/>
</dbReference>
<comment type="caution">
    <text evidence="3">The sequence shown here is derived from an EMBL/GenBank/DDBJ whole genome shotgun (WGS) entry which is preliminary data.</text>
</comment>
<dbReference type="SUPFAM" id="SSF56059">
    <property type="entry name" value="Glutathione synthetase ATP-binding domain-like"/>
    <property type="match status" value="1"/>
</dbReference>
<dbReference type="Pfam" id="PF02655">
    <property type="entry name" value="ATP-grasp_3"/>
    <property type="match status" value="1"/>
</dbReference>
<evidence type="ECO:0000259" key="2">
    <source>
        <dbReference type="PROSITE" id="PS50975"/>
    </source>
</evidence>
<accession>A0A8J3CHS6</accession>
<keyword evidence="1" id="KW-0547">Nucleotide-binding</keyword>
<dbReference type="Proteomes" id="UP000637578">
    <property type="component" value="Unassembled WGS sequence"/>
</dbReference>
<evidence type="ECO:0000256" key="1">
    <source>
        <dbReference type="PROSITE-ProRule" id="PRU00409"/>
    </source>
</evidence>
<evidence type="ECO:0000313" key="4">
    <source>
        <dbReference type="Proteomes" id="UP000637578"/>
    </source>
</evidence>
<protein>
    <recommendedName>
        <fullName evidence="2">ATP-grasp domain-containing protein</fullName>
    </recommendedName>
</protein>
<dbReference type="GO" id="GO:0005524">
    <property type="term" value="F:ATP binding"/>
    <property type="evidence" value="ECO:0007669"/>
    <property type="project" value="UniProtKB-UniRule"/>
</dbReference>
<reference evidence="3" key="2">
    <citation type="submission" date="2020-09" db="EMBL/GenBank/DDBJ databases">
        <authorList>
            <person name="Sun Q."/>
            <person name="Zhou Y."/>
        </authorList>
    </citation>
    <scope>NUCLEOTIDE SEQUENCE</scope>
    <source>
        <strain evidence="3">CGMCC 4.5737</strain>
    </source>
</reference>
<dbReference type="PROSITE" id="PS50975">
    <property type="entry name" value="ATP_GRASP"/>
    <property type="match status" value="1"/>
</dbReference>
<sequence>MAGLVDYAGPTGRVRLLPHTTTADLWTFVETLRLRGVTVELPESCPSQTLRDILDTKHGLRSLVVELGLAGSTCRVADGRTCHSRAEATVAVTEFLAEGRPCIAKADRGEASVGLLIFRPGDDPEHIRRSLTEGTFYGDDPIVVEEYVDGDDVVFPSVEYIVPEEPAAEPVLTHVCEMLFDGPTRLRGNATGPSLVTEKWYENLVSGSLVIARELQRRGYRGHFGIDAVARESGEVFLLDLNPRRTGSTHVHDFGSGFFGANYAEHTAVGNFDFYGLEAGISLEAVLDLLGPLVRAPGSAPTGVVPCELTGLEAGRLSCMIFAPSMDGFHALVEQVRGRIQHAGHDTRAESP</sequence>
<dbReference type="Gene3D" id="3.30.470.20">
    <property type="entry name" value="ATP-grasp fold, B domain"/>
    <property type="match status" value="1"/>
</dbReference>
<reference evidence="3" key="1">
    <citation type="journal article" date="2014" name="Int. J. Syst. Evol. Microbiol.">
        <title>Complete genome sequence of Corynebacterium casei LMG S-19264T (=DSM 44701T), isolated from a smear-ripened cheese.</title>
        <authorList>
            <consortium name="US DOE Joint Genome Institute (JGI-PGF)"/>
            <person name="Walter F."/>
            <person name="Albersmeier A."/>
            <person name="Kalinowski J."/>
            <person name="Ruckert C."/>
        </authorList>
    </citation>
    <scope>NUCLEOTIDE SEQUENCE</scope>
    <source>
        <strain evidence="3">CGMCC 4.5737</strain>
    </source>
</reference>
<name>A0A8J3CHS6_9PSEU</name>
<organism evidence="3 4">
    <name type="scientific">Longimycelium tulufanense</name>
    <dbReference type="NCBI Taxonomy" id="907463"/>
    <lineage>
        <taxon>Bacteria</taxon>
        <taxon>Bacillati</taxon>
        <taxon>Actinomycetota</taxon>
        <taxon>Actinomycetes</taxon>
        <taxon>Pseudonocardiales</taxon>
        <taxon>Pseudonocardiaceae</taxon>
        <taxon>Longimycelium</taxon>
    </lineage>
</organism>
<evidence type="ECO:0000313" key="3">
    <source>
        <dbReference type="EMBL" id="GGM63476.1"/>
    </source>
</evidence>
<dbReference type="GO" id="GO:0046872">
    <property type="term" value="F:metal ion binding"/>
    <property type="evidence" value="ECO:0007669"/>
    <property type="project" value="InterPro"/>
</dbReference>
<keyword evidence="1" id="KW-0067">ATP-binding</keyword>
<dbReference type="EMBL" id="BMMK01000017">
    <property type="protein sequence ID" value="GGM63476.1"/>
    <property type="molecule type" value="Genomic_DNA"/>
</dbReference>
<dbReference type="InterPro" id="IPR003806">
    <property type="entry name" value="ATP-grasp_PylC-type"/>
</dbReference>
<keyword evidence="4" id="KW-1185">Reference proteome</keyword>
<dbReference type="AlphaFoldDB" id="A0A8J3CHS6"/>
<gene>
    <name evidence="3" type="ORF">GCM10012275_37590</name>
</gene>
<feature type="domain" description="ATP-grasp" evidence="2">
    <location>
        <begin position="66"/>
        <end position="272"/>
    </location>
</feature>